<sequence>MKRLLLILFLITVIISGCTNESGKKTSKTKERPKYQECSEEGYIISKNDDSIWVISTIEKDDIKNKTEKELNELFRFKGVVFDIQNISKETKTRLEEKQKVKVYCNEILKESAPSQGEAIKIEVLEE</sequence>
<comment type="caution">
    <text evidence="1">The sequence shown here is derived from an EMBL/GenBank/DDBJ whole genome shotgun (WGS) entry which is preliminary data.</text>
</comment>
<dbReference type="RefSeq" id="WP_181537344.1">
    <property type="nucleotide sequence ID" value="NZ_JACDUU010000003.1"/>
</dbReference>
<evidence type="ECO:0000313" key="1">
    <source>
        <dbReference type="EMBL" id="MBA2871533.1"/>
    </source>
</evidence>
<organism evidence="1 2">
    <name type="scientific">[Anoxybacillus] calidus</name>
    <dbReference type="NCBI Taxonomy" id="575178"/>
    <lineage>
        <taxon>Bacteria</taxon>
        <taxon>Bacillati</taxon>
        <taxon>Bacillota</taxon>
        <taxon>Bacilli</taxon>
        <taxon>Bacillales</taxon>
        <taxon>Anoxybacillaceae</taxon>
        <taxon>Paranoxybacillus</taxon>
    </lineage>
</organism>
<protein>
    <submittedName>
        <fullName evidence="1">NhaP-type Na+/H+ and K+/H+ antiporter</fullName>
    </submittedName>
</protein>
<dbReference type="Gene3D" id="2.40.50.140">
    <property type="entry name" value="Nucleic acid-binding proteins"/>
    <property type="match status" value="1"/>
</dbReference>
<dbReference type="AlphaFoldDB" id="A0A7V9YZZ3"/>
<name>A0A7V9YZZ3_9BACL</name>
<dbReference type="InterPro" id="IPR021598">
    <property type="entry name" value="DUF3221"/>
</dbReference>
<dbReference type="Proteomes" id="UP000580891">
    <property type="component" value="Unassembled WGS sequence"/>
</dbReference>
<dbReference type="PROSITE" id="PS51257">
    <property type="entry name" value="PROKAR_LIPOPROTEIN"/>
    <property type="match status" value="1"/>
</dbReference>
<proteinExistence type="predicted"/>
<dbReference type="Pfam" id="PF11518">
    <property type="entry name" value="DUF3221"/>
    <property type="match status" value="1"/>
</dbReference>
<evidence type="ECO:0000313" key="2">
    <source>
        <dbReference type="Proteomes" id="UP000580891"/>
    </source>
</evidence>
<dbReference type="InterPro" id="IPR012340">
    <property type="entry name" value="NA-bd_OB-fold"/>
</dbReference>
<accession>A0A7V9YZZ3</accession>
<dbReference type="EMBL" id="JACDUU010000003">
    <property type="protein sequence ID" value="MBA2871533.1"/>
    <property type="molecule type" value="Genomic_DNA"/>
</dbReference>
<reference evidence="1 2" key="1">
    <citation type="submission" date="2020-07" db="EMBL/GenBank/DDBJ databases">
        <title>Genomic Encyclopedia of Type Strains, Phase IV (KMG-IV): sequencing the most valuable type-strain genomes for metagenomic binning, comparative biology and taxonomic classification.</title>
        <authorList>
            <person name="Goeker M."/>
        </authorList>
    </citation>
    <scope>NUCLEOTIDE SEQUENCE [LARGE SCALE GENOMIC DNA]</scope>
    <source>
        <strain evidence="1 2">DSM 25220</strain>
    </source>
</reference>
<keyword evidence="2" id="KW-1185">Reference proteome</keyword>
<gene>
    <name evidence="1" type="ORF">HNQ85_001803</name>
</gene>